<evidence type="ECO:0008006" key="4">
    <source>
        <dbReference type="Google" id="ProtNLM"/>
    </source>
</evidence>
<evidence type="ECO:0000256" key="1">
    <source>
        <dbReference type="SAM" id="MobiDB-lite"/>
    </source>
</evidence>
<feature type="region of interest" description="Disordered" evidence="1">
    <location>
        <begin position="46"/>
        <end position="65"/>
    </location>
</feature>
<comment type="caution">
    <text evidence="2">The sequence shown here is derived from an EMBL/GenBank/DDBJ whole genome shotgun (WGS) entry which is preliminary data.</text>
</comment>
<organism evidence="2 3">
    <name type="scientific">Orchesella dallaii</name>
    <dbReference type="NCBI Taxonomy" id="48710"/>
    <lineage>
        <taxon>Eukaryota</taxon>
        <taxon>Metazoa</taxon>
        <taxon>Ecdysozoa</taxon>
        <taxon>Arthropoda</taxon>
        <taxon>Hexapoda</taxon>
        <taxon>Collembola</taxon>
        <taxon>Entomobryomorpha</taxon>
        <taxon>Entomobryoidea</taxon>
        <taxon>Orchesellidae</taxon>
        <taxon>Orchesellinae</taxon>
        <taxon>Orchesella</taxon>
    </lineage>
</organism>
<dbReference type="EMBL" id="CAXLJM020000057">
    <property type="protein sequence ID" value="CAL8118753.1"/>
    <property type="molecule type" value="Genomic_DNA"/>
</dbReference>
<feature type="compositionally biased region" description="Basic and acidic residues" evidence="1">
    <location>
        <begin position="84"/>
        <end position="96"/>
    </location>
</feature>
<dbReference type="Proteomes" id="UP001642540">
    <property type="component" value="Unassembled WGS sequence"/>
</dbReference>
<name>A0ABP1R3C3_9HEXA</name>
<feature type="region of interest" description="Disordered" evidence="1">
    <location>
        <begin position="76"/>
        <end position="107"/>
    </location>
</feature>
<accession>A0ABP1R3C3</accession>
<gene>
    <name evidence="2" type="ORF">ODALV1_LOCUS18267</name>
</gene>
<evidence type="ECO:0000313" key="3">
    <source>
        <dbReference type="Proteomes" id="UP001642540"/>
    </source>
</evidence>
<evidence type="ECO:0000313" key="2">
    <source>
        <dbReference type="EMBL" id="CAL8118753.1"/>
    </source>
</evidence>
<protein>
    <recommendedName>
        <fullName evidence="4">BED-type domain-containing protein</fullName>
    </recommendedName>
</protein>
<reference evidence="2 3" key="1">
    <citation type="submission" date="2024-08" db="EMBL/GenBank/DDBJ databases">
        <authorList>
            <person name="Cucini C."/>
            <person name="Frati F."/>
        </authorList>
    </citation>
    <scope>NUCLEOTIDE SEQUENCE [LARGE SCALE GENOMIC DNA]</scope>
</reference>
<sequence length="316" mass="35792">MTRFQEEWLHDPNLREWVVKVTNDESKVYCRWCSIVLRAHKSDLTGHSNTQKHAKNAASAQVTGANTGPISVQIVQQDPNNSDIRMRSPKKNDKDPMFGSASGSPVRPQYTKRYRKEWEEIDELKTWLRPYENDSSKAYCRFCQCVLRAHRHDLVLHAKSSRHKRTEYARANGHVIGGQMGISVSDGEMDVSAADSNDHDLSELDAKRARLDDVSTIEHIEIPGCAERVDPDDEHYGQISIMTTTSDDGKHDINVIKVEKDSSYLSHMDTSGIPGLPPMQPRRRKMNASKVIQAIQNNEFTGYELLQIVKAAVPKL</sequence>
<proteinExistence type="predicted"/>
<keyword evidence="3" id="KW-1185">Reference proteome</keyword>